<proteinExistence type="predicted"/>
<protein>
    <recommendedName>
        <fullName evidence="4">Protein phosphatase inhibitor 2</fullName>
    </recommendedName>
</protein>
<accession>A0ABY9BHB9</accession>
<dbReference type="PANTHER" id="PTHR12398:SF20">
    <property type="entry name" value="PROTEIN PHOSPHATASE 1 REGULATORY INHIBITOR SUBUNIT 2"/>
    <property type="match status" value="1"/>
</dbReference>
<name>A0ABY9BHB9_VITVI</name>
<organism evidence="2 3">
    <name type="scientific">Vitis vinifera</name>
    <name type="common">Grape</name>
    <dbReference type="NCBI Taxonomy" id="29760"/>
    <lineage>
        <taxon>Eukaryota</taxon>
        <taxon>Viridiplantae</taxon>
        <taxon>Streptophyta</taxon>
        <taxon>Embryophyta</taxon>
        <taxon>Tracheophyta</taxon>
        <taxon>Spermatophyta</taxon>
        <taxon>Magnoliopsida</taxon>
        <taxon>eudicotyledons</taxon>
        <taxon>Gunneridae</taxon>
        <taxon>Pentapetalae</taxon>
        <taxon>rosids</taxon>
        <taxon>Vitales</taxon>
        <taxon>Vitaceae</taxon>
        <taxon>Viteae</taxon>
        <taxon>Vitis</taxon>
    </lineage>
</organism>
<keyword evidence="3" id="KW-1185">Reference proteome</keyword>
<feature type="compositionally biased region" description="Basic and acidic residues" evidence="1">
    <location>
        <begin position="100"/>
        <end position="133"/>
    </location>
</feature>
<dbReference type="EMBL" id="CP126649">
    <property type="protein sequence ID" value="WJZ82275.1"/>
    <property type="molecule type" value="Genomic_DNA"/>
</dbReference>
<dbReference type="PANTHER" id="PTHR12398">
    <property type="entry name" value="PROTEIN PHOSPHATASE INHIBITOR"/>
    <property type="match status" value="1"/>
</dbReference>
<gene>
    <name evidence="2" type="ORF">VitviT2T_002045</name>
</gene>
<dbReference type="Proteomes" id="UP001227230">
    <property type="component" value="Chromosome 2"/>
</dbReference>
<reference evidence="2 3" key="1">
    <citation type="journal article" date="2023" name="Hortic Res">
        <title>The complete reference genome for grapevine (Vitis vinifera L.) genetics and breeding.</title>
        <authorList>
            <person name="Shi X."/>
            <person name="Cao S."/>
            <person name="Wang X."/>
            <person name="Huang S."/>
            <person name="Wang Y."/>
            <person name="Liu Z."/>
            <person name="Liu W."/>
            <person name="Leng X."/>
            <person name="Peng Y."/>
            <person name="Wang N."/>
            <person name="Wang Y."/>
            <person name="Ma Z."/>
            <person name="Xu X."/>
            <person name="Zhang F."/>
            <person name="Xue H."/>
            <person name="Zhong H."/>
            <person name="Wang Y."/>
            <person name="Zhang K."/>
            <person name="Velt A."/>
            <person name="Avia K."/>
            <person name="Holtgrawe D."/>
            <person name="Grimplet J."/>
            <person name="Matus J.T."/>
            <person name="Ware D."/>
            <person name="Wu X."/>
            <person name="Wang H."/>
            <person name="Liu C."/>
            <person name="Fang Y."/>
            <person name="Rustenholz C."/>
            <person name="Cheng Z."/>
            <person name="Xiao H."/>
            <person name="Zhou Y."/>
        </authorList>
    </citation>
    <scope>NUCLEOTIDE SEQUENCE [LARGE SCALE GENOMIC DNA]</scope>
    <source>
        <strain evidence="3">cv. Pinot noir / PN40024</strain>
        <tissue evidence="2">Leaf</tissue>
    </source>
</reference>
<sequence length="147" mass="16514">MRGHRVTWDEAKIREYEESKPVRQKIPEPKTPYNTMIDADNGCVSPLQNFEGFEDNSAHAEALIRALNEVASGQRQFGGWTSSEDEADGDLEQDGDSAEDERGKSSRERRSELNDEERAVEIEGSDESLRTIEIEGGEEIGQDVEIL</sequence>
<feature type="compositionally biased region" description="Acidic residues" evidence="1">
    <location>
        <begin position="83"/>
        <end position="99"/>
    </location>
</feature>
<dbReference type="InterPro" id="IPR007062">
    <property type="entry name" value="PPI-2"/>
</dbReference>
<evidence type="ECO:0000313" key="3">
    <source>
        <dbReference type="Proteomes" id="UP001227230"/>
    </source>
</evidence>
<evidence type="ECO:0008006" key="4">
    <source>
        <dbReference type="Google" id="ProtNLM"/>
    </source>
</evidence>
<feature type="region of interest" description="Disordered" evidence="1">
    <location>
        <begin position="75"/>
        <end position="147"/>
    </location>
</feature>
<feature type="compositionally biased region" description="Acidic residues" evidence="1">
    <location>
        <begin position="135"/>
        <end position="147"/>
    </location>
</feature>
<dbReference type="Pfam" id="PF04979">
    <property type="entry name" value="IPP-2"/>
    <property type="match status" value="1"/>
</dbReference>
<evidence type="ECO:0000313" key="2">
    <source>
        <dbReference type="EMBL" id="WJZ82275.1"/>
    </source>
</evidence>
<evidence type="ECO:0000256" key="1">
    <source>
        <dbReference type="SAM" id="MobiDB-lite"/>
    </source>
</evidence>